<dbReference type="AlphaFoldDB" id="L8K195"/>
<evidence type="ECO:0000256" key="4">
    <source>
        <dbReference type="ARBA" id="ARBA00023136"/>
    </source>
</evidence>
<keyword evidence="4 5" id="KW-0472">Membrane</keyword>
<evidence type="ECO:0000256" key="1">
    <source>
        <dbReference type="ARBA" id="ARBA00004141"/>
    </source>
</evidence>
<dbReference type="CDD" id="cd05709">
    <property type="entry name" value="S2P-M50"/>
    <property type="match status" value="1"/>
</dbReference>
<feature type="transmembrane region" description="Helical" evidence="5">
    <location>
        <begin position="210"/>
        <end position="230"/>
    </location>
</feature>
<accession>L8K195</accession>
<dbReference type="eggNOG" id="COG1994">
    <property type="taxonomic scope" value="Bacteria"/>
</dbReference>
<keyword evidence="8" id="KW-1185">Reference proteome</keyword>
<keyword evidence="2 5" id="KW-0812">Transmembrane</keyword>
<reference evidence="7 8" key="1">
    <citation type="submission" date="2012-12" db="EMBL/GenBank/DDBJ databases">
        <title>Genome assembly of Fulvivirga imtechensis AK7.</title>
        <authorList>
            <person name="Nupur N."/>
            <person name="Khatri I."/>
            <person name="Kumar R."/>
            <person name="Subramanian S."/>
            <person name="Pinnaka A."/>
        </authorList>
    </citation>
    <scope>NUCLEOTIDE SEQUENCE [LARGE SCALE GENOMIC DNA]</scope>
    <source>
        <strain evidence="7 8">AK7</strain>
    </source>
</reference>
<comment type="subcellular location">
    <subcellularLocation>
        <location evidence="1">Membrane</location>
        <topology evidence="1">Multi-pass membrane protein</topology>
    </subcellularLocation>
</comment>
<feature type="transmembrane region" description="Helical" evidence="5">
    <location>
        <begin position="113"/>
        <end position="135"/>
    </location>
</feature>
<feature type="transmembrane region" description="Helical" evidence="5">
    <location>
        <begin position="326"/>
        <end position="345"/>
    </location>
</feature>
<feature type="transmembrane region" description="Helical" evidence="5">
    <location>
        <begin position="275"/>
        <end position="298"/>
    </location>
</feature>
<feature type="transmembrane region" description="Helical" evidence="5">
    <location>
        <begin position="471"/>
        <end position="489"/>
    </location>
</feature>
<gene>
    <name evidence="7" type="ORF">C900_02098</name>
</gene>
<keyword evidence="3 5" id="KW-1133">Transmembrane helix</keyword>
<dbReference type="Gene3D" id="3.40.30.10">
    <property type="entry name" value="Glutaredoxin"/>
    <property type="match status" value="1"/>
</dbReference>
<protein>
    <recommendedName>
        <fullName evidence="6">Methylamine utilisation protein MauE domain-containing protein</fullName>
    </recommendedName>
</protein>
<feature type="transmembrane region" description="Helical" evidence="5">
    <location>
        <begin position="181"/>
        <end position="203"/>
    </location>
</feature>
<dbReference type="Pfam" id="PF07291">
    <property type="entry name" value="MauE"/>
    <property type="match status" value="1"/>
</dbReference>
<evidence type="ECO:0000256" key="3">
    <source>
        <dbReference type="ARBA" id="ARBA00022989"/>
    </source>
</evidence>
<sequence>MNLVDGKSTIADISTRYSKNYDTEVEPENVYDILYQKLGKYHIIENEQFEYKIKGKPAYLKLSFELLRKEWIDPITNLLAPLFSKNLFYYIFLSALIFISIVGIAYYDTIETVIGTLSISQWIPYVVISALTVFFHEFGHAAACKRFGAEHGSIGFGFYLFSPVMYADVSAIWKLKKGERIIVNLAGIYMQVITAFIFAVLYLSTHRIDFLVLMYLLGLYSLLINLNPFFRTDGYWVLSDLTGIANLRSNSNLSFKRLLEKLLKGTAYQLSLKGLLLALYAAISMSIIVVFLGAILIYSPNSILNFPLDAFYFIKYNILTQQDFDLLKLQTLLLPFLFYVLLIRLAVSTIKRTIPPIQKDRKRELLSLAASMLLATVYLLSAAGKALSFESFTRKIALYQLPFEFIPYLILITEFALAVGFMLLLKRKWIARVSVVFIALMSVAYTIGYFFLGIETCSCFGAFDVLNSDNYYLSFAKNLILVVLSVYVMRHAYIKLQLVKELALSVVVVISLSYLVYRINGQHVRNFALQNEGKAITELPVADHSALAGYDYLFLFSPSCPHCEEAIPRMNELQKKGPAKVLGVTITGMTNDLSRLKAKNPIDFATLEIAQDEFLRLTKTVPKVFAIEQDTVMRVYGIDDLIKDSY</sequence>
<evidence type="ECO:0000313" key="7">
    <source>
        <dbReference type="EMBL" id="ELR73694.1"/>
    </source>
</evidence>
<comment type="caution">
    <text evidence="7">The sequence shown here is derived from an EMBL/GenBank/DDBJ whole genome shotgun (WGS) entry which is preliminary data.</text>
</comment>
<dbReference type="STRING" id="1237149.C900_02098"/>
<feature type="transmembrane region" description="Helical" evidence="5">
    <location>
        <begin position="87"/>
        <end position="107"/>
    </location>
</feature>
<organism evidence="7 8">
    <name type="scientific">Fulvivirga imtechensis AK7</name>
    <dbReference type="NCBI Taxonomy" id="1237149"/>
    <lineage>
        <taxon>Bacteria</taxon>
        <taxon>Pseudomonadati</taxon>
        <taxon>Bacteroidota</taxon>
        <taxon>Cytophagia</taxon>
        <taxon>Cytophagales</taxon>
        <taxon>Fulvivirgaceae</taxon>
        <taxon>Fulvivirga</taxon>
    </lineage>
</organism>
<dbReference type="EMBL" id="AMZN01000003">
    <property type="protein sequence ID" value="ELR73694.1"/>
    <property type="molecule type" value="Genomic_DNA"/>
</dbReference>
<evidence type="ECO:0000259" key="6">
    <source>
        <dbReference type="Pfam" id="PF07291"/>
    </source>
</evidence>
<dbReference type="InterPro" id="IPR009908">
    <property type="entry name" value="Methylamine_util_MauE"/>
</dbReference>
<proteinExistence type="predicted"/>
<evidence type="ECO:0000313" key="8">
    <source>
        <dbReference type="Proteomes" id="UP000011135"/>
    </source>
</evidence>
<name>L8K195_9BACT</name>
<feature type="transmembrane region" description="Helical" evidence="5">
    <location>
        <begin position="432"/>
        <end position="451"/>
    </location>
</feature>
<evidence type="ECO:0000256" key="5">
    <source>
        <dbReference type="SAM" id="Phobius"/>
    </source>
</evidence>
<feature type="transmembrane region" description="Helical" evidence="5">
    <location>
        <begin position="405"/>
        <end position="425"/>
    </location>
</feature>
<dbReference type="GO" id="GO:0030416">
    <property type="term" value="P:methylamine metabolic process"/>
    <property type="evidence" value="ECO:0007669"/>
    <property type="project" value="InterPro"/>
</dbReference>
<dbReference type="Proteomes" id="UP000011135">
    <property type="component" value="Unassembled WGS sequence"/>
</dbReference>
<feature type="transmembrane region" description="Helical" evidence="5">
    <location>
        <begin position="365"/>
        <end position="385"/>
    </location>
</feature>
<feature type="transmembrane region" description="Helical" evidence="5">
    <location>
        <begin position="501"/>
        <end position="517"/>
    </location>
</feature>
<feature type="domain" description="Methylamine utilisation protein MauE" evidence="6">
    <location>
        <begin position="365"/>
        <end position="488"/>
    </location>
</feature>
<evidence type="ECO:0000256" key="2">
    <source>
        <dbReference type="ARBA" id="ARBA00022692"/>
    </source>
</evidence>
<dbReference type="GO" id="GO:0016020">
    <property type="term" value="C:membrane"/>
    <property type="evidence" value="ECO:0007669"/>
    <property type="project" value="UniProtKB-SubCell"/>
</dbReference>
<feature type="transmembrane region" description="Helical" evidence="5">
    <location>
        <begin position="156"/>
        <end position="175"/>
    </location>
</feature>